<dbReference type="InParanoid" id="A0A409XG26"/>
<dbReference type="Proteomes" id="UP000283269">
    <property type="component" value="Unassembled WGS sequence"/>
</dbReference>
<feature type="non-terminal residue" evidence="1">
    <location>
        <position position="1"/>
    </location>
</feature>
<evidence type="ECO:0000313" key="1">
    <source>
        <dbReference type="EMBL" id="PPQ89714.1"/>
    </source>
</evidence>
<keyword evidence="2" id="KW-1185">Reference proteome</keyword>
<dbReference type="Gene3D" id="3.40.50.1820">
    <property type="entry name" value="alpha/beta hydrolase"/>
    <property type="match status" value="1"/>
</dbReference>
<dbReference type="SUPFAM" id="SSF53474">
    <property type="entry name" value="alpha/beta-Hydrolases"/>
    <property type="match status" value="1"/>
</dbReference>
<organism evidence="1 2">
    <name type="scientific">Psilocybe cyanescens</name>
    <dbReference type="NCBI Taxonomy" id="93625"/>
    <lineage>
        <taxon>Eukaryota</taxon>
        <taxon>Fungi</taxon>
        <taxon>Dikarya</taxon>
        <taxon>Basidiomycota</taxon>
        <taxon>Agaricomycotina</taxon>
        <taxon>Agaricomycetes</taxon>
        <taxon>Agaricomycetidae</taxon>
        <taxon>Agaricales</taxon>
        <taxon>Agaricineae</taxon>
        <taxon>Strophariaceae</taxon>
        <taxon>Psilocybe</taxon>
    </lineage>
</organism>
<sequence>PQNATPTFPYSGSTRHSQLDNSTCTEYSHVQQPWADDALSAVMHHLRSEKSGSKIELDLQDKATKSSICILSIIVVREPTQYSCSLLMDGQELHRVAPSIPGFVFSLSPKEIRQAGDFSLQRIGPDIENTLVGGDFGSFILRSMALEHPESCVGIHLHCMFALPPTLFKNPLTYLRFMFEYLISSDLRKNLDLHQQRLKEESVYTTNHILQSDDPEFIIT</sequence>
<dbReference type="AlphaFoldDB" id="A0A409XG26"/>
<gene>
    <name evidence="1" type="ORF">CVT25_014115</name>
</gene>
<proteinExistence type="predicted"/>
<dbReference type="EMBL" id="NHYD01001843">
    <property type="protein sequence ID" value="PPQ89714.1"/>
    <property type="molecule type" value="Genomic_DNA"/>
</dbReference>
<accession>A0A409XG26</accession>
<dbReference type="OrthoDB" id="7130006at2759"/>
<reference evidence="1 2" key="1">
    <citation type="journal article" date="2018" name="Evol. Lett.">
        <title>Horizontal gene cluster transfer increased hallucinogenic mushroom diversity.</title>
        <authorList>
            <person name="Reynolds H.T."/>
            <person name="Vijayakumar V."/>
            <person name="Gluck-Thaler E."/>
            <person name="Korotkin H.B."/>
            <person name="Matheny P.B."/>
            <person name="Slot J.C."/>
        </authorList>
    </citation>
    <scope>NUCLEOTIDE SEQUENCE [LARGE SCALE GENOMIC DNA]</scope>
    <source>
        <strain evidence="1 2">2631</strain>
    </source>
</reference>
<name>A0A409XG26_PSICY</name>
<dbReference type="STRING" id="93625.A0A409XG26"/>
<dbReference type="InterPro" id="IPR029058">
    <property type="entry name" value="AB_hydrolase_fold"/>
</dbReference>
<evidence type="ECO:0000313" key="2">
    <source>
        <dbReference type="Proteomes" id="UP000283269"/>
    </source>
</evidence>
<protein>
    <submittedName>
        <fullName evidence="1">Uncharacterized protein</fullName>
    </submittedName>
</protein>
<comment type="caution">
    <text evidence="1">The sequence shown here is derived from an EMBL/GenBank/DDBJ whole genome shotgun (WGS) entry which is preliminary data.</text>
</comment>